<gene>
    <name evidence="1" type="ORF">ACCO45_004466</name>
</gene>
<accession>A0ACC4E3Y9</accession>
<sequence length="454" mass="50443">MGGRKIWQKLKKSIPGNARVRDATRLTQSPARSSDSAHNVDRHCTGTSGDSAEPCHPANEHLSNDQATPPDRDPSVANLPFASSQVPTTLLPVGSRAEVPPQTESGEQQAYATRTSQRVWNSAYDSLKEDGNTATLVELYVRTLNKVSGPGNDADNGVAAGLDDPDTRQHVMKKFVEAGQAKIATSSRLTKGVGNVADFIQRIKPIIDTAIANTSQAALPWAGVCVGLQILLNPAKATNSNLAGITHVMSRMEWYCALTVHLLEDDSVKIRDETHTAVLQQLEENVLALYKALLLYQMKSVCCYYRHQGYVFLRALANLDDWDAELKTVNDAEETVRADWEQYNKIRGKNTLSQVLNHAQEMQRLLGDIQQTLQDFVVQQKAIRRDDVEAACRRDLCVVDPQHDMERIQSSKDDLFEDAYKWILQTDEYTSFTNCPLSSHQRFLSSSAKAQTHP</sequence>
<evidence type="ECO:0000313" key="2">
    <source>
        <dbReference type="Proteomes" id="UP001638806"/>
    </source>
</evidence>
<dbReference type="Proteomes" id="UP001638806">
    <property type="component" value="Unassembled WGS sequence"/>
</dbReference>
<evidence type="ECO:0000313" key="1">
    <source>
        <dbReference type="EMBL" id="KAL3962943.1"/>
    </source>
</evidence>
<name>A0ACC4E3Y9_PURLI</name>
<protein>
    <submittedName>
        <fullName evidence="1">Uncharacterized protein</fullName>
    </submittedName>
</protein>
<proteinExistence type="predicted"/>
<dbReference type="EMBL" id="JBGNUJ010000003">
    <property type="protein sequence ID" value="KAL3962943.1"/>
    <property type="molecule type" value="Genomic_DNA"/>
</dbReference>
<organism evidence="1 2">
    <name type="scientific">Purpureocillium lilacinum</name>
    <name type="common">Paecilomyces lilacinus</name>
    <dbReference type="NCBI Taxonomy" id="33203"/>
    <lineage>
        <taxon>Eukaryota</taxon>
        <taxon>Fungi</taxon>
        <taxon>Dikarya</taxon>
        <taxon>Ascomycota</taxon>
        <taxon>Pezizomycotina</taxon>
        <taxon>Sordariomycetes</taxon>
        <taxon>Hypocreomycetidae</taxon>
        <taxon>Hypocreales</taxon>
        <taxon>Ophiocordycipitaceae</taxon>
        <taxon>Purpureocillium</taxon>
    </lineage>
</organism>
<reference evidence="1" key="1">
    <citation type="submission" date="2024-12" db="EMBL/GenBank/DDBJ databases">
        <title>Comparative genomics and development of molecular markers within Purpureocillium lilacinum and among Purpureocillium species.</title>
        <authorList>
            <person name="Yeh Z.-Y."/>
            <person name="Ni N.-T."/>
            <person name="Lo P.-H."/>
            <person name="Mushyakhwo K."/>
            <person name="Lin C.-F."/>
            <person name="Nai Y.-S."/>
        </authorList>
    </citation>
    <scope>NUCLEOTIDE SEQUENCE</scope>
    <source>
        <strain evidence="1">NCHU-NPUST-175</strain>
    </source>
</reference>
<comment type="caution">
    <text evidence="1">The sequence shown here is derived from an EMBL/GenBank/DDBJ whole genome shotgun (WGS) entry which is preliminary data.</text>
</comment>
<keyword evidence="2" id="KW-1185">Reference proteome</keyword>